<keyword evidence="1" id="KW-1133">Transmembrane helix</keyword>
<evidence type="ECO:0000256" key="1">
    <source>
        <dbReference type="SAM" id="Phobius"/>
    </source>
</evidence>
<feature type="transmembrane region" description="Helical" evidence="1">
    <location>
        <begin position="6"/>
        <end position="23"/>
    </location>
</feature>
<accession>A0A6A7C247</accession>
<organism evidence="2 3">
    <name type="scientific">Piedraia hortae CBS 480.64</name>
    <dbReference type="NCBI Taxonomy" id="1314780"/>
    <lineage>
        <taxon>Eukaryota</taxon>
        <taxon>Fungi</taxon>
        <taxon>Dikarya</taxon>
        <taxon>Ascomycota</taxon>
        <taxon>Pezizomycotina</taxon>
        <taxon>Dothideomycetes</taxon>
        <taxon>Dothideomycetidae</taxon>
        <taxon>Capnodiales</taxon>
        <taxon>Piedraiaceae</taxon>
        <taxon>Piedraia</taxon>
    </lineage>
</organism>
<protein>
    <submittedName>
        <fullName evidence="2">Uncharacterized protein</fullName>
    </submittedName>
</protein>
<gene>
    <name evidence="2" type="ORF">K470DRAFT_256785</name>
</gene>
<sequence>MVPLILIHSVFGSSFLGAVLDLFKSIRGRVRGIASRASKLSLRWLLSETCTQREQENDPSQGKLPLRR</sequence>
<keyword evidence="3" id="KW-1185">Reference proteome</keyword>
<keyword evidence="1" id="KW-0812">Transmembrane</keyword>
<proteinExistence type="predicted"/>
<evidence type="ECO:0000313" key="2">
    <source>
        <dbReference type="EMBL" id="KAF2861656.1"/>
    </source>
</evidence>
<dbReference type="Proteomes" id="UP000799421">
    <property type="component" value="Unassembled WGS sequence"/>
</dbReference>
<reference evidence="2" key="1">
    <citation type="journal article" date="2020" name="Stud. Mycol.">
        <title>101 Dothideomycetes genomes: a test case for predicting lifestyles and emergence of pathogens.</title>
        <authorList>
            <person name="Haridas S."/>
            <person name="Albert R."/>
            <person name="Binder M."/>
            <person name="Bloem J."/>
            <person name="Labutti K."/>
            <person name="Salamov A."/>
            <person name="Andreopoulos B."/>
            <person name="Baker S."/>
            <person name="Barry K."/>
            <person name="Bills G."/>
            <person name="Bluhm B."/>
            <person name="Cannon C."/>
            <person name="Castanera R."/>
            <person name="Culley D."/>
            <person name="Daum C."/>
            <person name="Ezra D."/>
            <person name="Gonzalez J."/>
            <person name="Henrissat B."/>
            <person name="Kuo A."/>
            <person name="Liang C."/>
            <person name="Lipzen A."/>
            <person name="Lutzoni F."/>
            <person name="Magnuson J."/>
            <person name="Mondo S."/>
            <person name="Nolan M."/>
            <person name="Ohm R."/>
            <person name="Pangilinan J."/>
            <person name="Park H.-J."/>
            <person name="Ramirez L."/>
            <person name="Alfaro M."/>
            <person name="Sun H."/>
            <person name="Tritt A."/>
            <person name="Yoshinaga Y."/>
            <person name="Zwiers L.-H."/>
            <person name="Turgeon B."/>
            <person name="Goodwin S."/>
            <person name="Spatafora J."/>
            <person name="Crous P."/>
            <person name="Grigoriev I."/>
        </authorList>
    </citation>
    <scope>NUCLEOTIDE SEQUENCE</scope>
    <source>
        <strain evidence="2">CBS 480.64</strain>
    </source>
</reference>
<dbReference type="AlphaFoldDB" id="A0A6A7C247"/>
<evidence type="ECO:0000313" key="3">
    <source>
        <dbReference type="Proteomes" id="UP000799421"/>
    </source>
</evidence>
<dbReference type="EMBL" id="MU005971">
    <property type="protein sequence ID" value="KAF2861656.1"/>
    <property type="molecule type" value="Genomic_DNA"/>
</dbReference>
<keyword evidence="1" id="KW-0472">Membrane</keyword>
<name>A0A6A7C247_9PEZI</name>